<feature type="transmembrane region" description="Helical" evidence="8">
    <location>
        <begin position="62"/>
        <end position="87"/>
    </location>
</feature>
<keyword evidence="4" id="KW-1003">Cell membrane</keyword>
<feature type="transmembrane region" description="Helical" evidence="8">
    <location>
        <begin position="460"/>
        <end position="485"/>
    </location>
</feature>
<reference evidence="10 11" key="1">
    <citation type="submission" date="2020-08" db="EMBL/GenBank/DDBJ databases">
        <title>Winkia gen. nov., sp. nov., isolated from faeces of the Anser albifrons in China.</title>
        <authorList>
            <person name="Liu Q."/>
        </authorList>
    </citation>
    <scope>NUCLEOTIDE SEQUENCE [LARGE SCALE GENOMIC DNA]</scope>
    <source>
        <strain evidence="10 11">C62</strain>
    </source>
</reference>
<feature type="transmembrane region" description="Helical" evidence="8">
    <location>
        <begin position="286"/>
        <end position="308"/>
    </location>
</feature>
<dbReference type="PANTHER" id="PTHR23501">
    <property type="entry name" value="MAJOR FACILITATOR SUPERFAMILY"/>
    <property type="match status" value="1"/>
</dbReference>
<evidence type="ECO:0000256" key="3">
    <source>
        <dbReference type="ARBA" id="ARBA00022448"/>
    </source>
</evidence>
<protein>
    <submittedName>
        <fullName evidence="10">MFS transporter</fullName>
    </submittedName>
</protein>
<keyword evidence="5 8" id="KW-0812">Transmembrane</keyword>
<evidence type="ECO:0000256" key="1">
    <source>
        <dbReference type="ARBA" id="ARBA00004651"/>
    </source>
</evidence>
<dbReference type="SUPFAM" id="SSF103473">
    <property type="entry name" value="MFS general substrate transporter"/>
    <property type="match status" value="1"/>
</dbReference>
<dbReference type="FunFam" id="1.20.1720.10:FF:000004">
    <property type="entry name" value="EmrB/QacA family drug resistance transporter"/>
    <property type="match status" value="1"/>
</dbReference>
<evidence type="ECO:0000256" key="6">
    <source>
        <dbReference type="ARBA" id="ARBA00022989"/>
    </source>
</evidence>
<dbReference type="GO" id="GO:0005886">
    <property type="term" value="C:plasma membrane"/>
    <property type="evidence" value="ECO:0007669"/>
    <property type="project" value="UniProtKB-SubCell"/>
</dbReference>
<dbReference type="CDD" id="cd17502">
    <property type="entry name" value="MFS_Azr1_MDR_like"/>
    <property type="match status" value="1"/>
</dbReference>
<sequence>MVVMFLSSLDQTIVGTALPTIVGDLGGVEHMAWTITAYTLAITVSMPVYGKLGDLVGRKPTFLTAIAIFVVGSALCGLATTMLPFIGFRFLQGLGGGGLMITSQAITADILPARVRSIYMAPMGALFGVSSVLGPLLGGWLTDSVSWHWVFFINLPLAIAAWIGVWALMRLPKPAGKPRVDWAGLGLLDAGAILIVVWTSWAGQQFAWLSWQTAVLLGGAVVLWAFLWPVERRAAEPILPISLLRNRTFIVCTLVGILVIGAMFGAIGYLPTYFQAAYQVTATQSGLLLIPMTAGMILASTASGYFVARTGHYRGYPVIGSFIAAGGMLGLSTVEAGTPVWQVCAYTFVLGVGIGLFFQLLVLLVQNAVPARIVGTATSGNNFFREIGVCMGSAAIGTLFTSRLADRVHDTIGQWMTSTDPNVQAALASSSALKLDVNSLTPALIQRLPDLIREGIVDSYVYALTPLFAWMAPIMALAGLVSLAMPKLDLATKTGMEQIAEAEAQTQAEAR</sequence>
<keyword evidence="11" id="KW-1185">Reference proteome</keyword>
<keyword evidence="6 8" id="KW-1133">Transmembrane helix</keyword>
<feature type="transmembrane region" description="Helical" evidence="8">
    <location>
        <begin position="207"/>
        <end position="228"/>
    </location>
</feature>
<proteinExistence type="inferred from homology"/>
<feature type="transmembrane region" description="Helical" evidence="8">
    <location>
        <begin position="249"/>
        <end position="274"/>
    </location>
</feature>
<dbReference type="Pfam" id="PF07690">
    <property type="entry name" value="MFS_1"/>
    <property type="match status" value="1"/>
</dbReference>
<feature type="transmembrane region" description="Helical" evidence="8">
    <location>
        <begin position="340"/>
        <end position="365"/>
    </location>
</feature>
<evidence type="ECO:0000259" key="9">
    <source>
        <dbReference type="PROSITE" id="PS50850"/>
    </source>
</evidence>
<dbReference type="Gene3D" id="1.20.1720.10">
    <property type="entry name" value="Multidrug resistance protein D"/>
    <property type="match status" value="1"/>
</dbReference>
<dbReference type="EMBL" id="JACRUO010000001">
    <property type="protein sequence ID" value="MBD3689377.1"/>
    <property type="molecule type" value="Genomic_DNA"/>
</dbReference>
<organism evidence="10 11">
    <name type="scientific">Nanchangia anserum</name>
    <dbReference type="NCBI Taxonomy" id="2692125"/>
    <lineage>
        <taxon>Bacteria</taxon>
        <taxon>Bacillati</taxon>
        <taxon>Actinomycetota</taxon>
        <taxon>Actinomycetes</taxon>
        <taxon>Actinomycetales</taxon>
        <taxon>Actinomycetaceae</taxon>
        <taxon>Nanchangia</taxon>
    </lineage>
</organism>
<accession>A0A8I0KRG0</accession>
<dbReference type="Proteomes" id="UP000627538">
    <property type="component" value="Unassembled WGS sequence"/>
</dbReference>
<feature type="transmembrane region" description="Helical" evidence="8">
    <location>
        <begin position="315"/>
        <end position="334"/>
    </location>
</feature>
<feature type="transmembrane region" description="Helical" evidence="8">
    <location>
        <begin position="93"/>
        <end position="111"/>
    </location>
</feature>
<name>A0A8I0KRG0_9ACTO</name>
<feature type="transmembrane region" description="Helical" evidence="8">
    <location>
        <begin position="31"/>
        <end position="50"/>
    </location>
</feature>
<evidence type="ECO:0000256" key="4">
    <source>
        <dbReference type="ARBA" id="ARBA00022475"/>
    </source>
</evidence>
<evidence type="ECO:0000313" key="11">
    <source>
        <dbReference type="Proteomes" id="UP000627538"/>
    </source>
</evidence>
<feature type="domain" description="Major facilitator superfamily (MFS) profile" evidence="9">
    <location>
        <begin position="1"/>
        <end position="490"/>
    </location>
</feature>
<comment type="subcellular location">
    <subcellularLocation>
        <location evidence="1">Cell membrane</location>
        <topology evidence="1">Multi-pass membrane protein</topology>
    </subcellularLocation>
</comment>
<dbReference type="Gene3D" id="1.20.1250.20">
    <property type="entry name" value="MFS general substrate transporter like domains"/>
    <property type="match status" value="1"/>
</dbReference>
<evidence type="ECO:0000256" key="2">
    <source>
        <dbReference type="ARBA" id="ARBA00007520"/>
    </source>
</evidence>
<feature type="transmembrane region" description="Helical" evidence="8">
    <location>
        <begin position="180"/>
        <end position="201"/>
    </location>
</feature>
<feature type="transmembrane region" description="Helical" evidence="8">
    <location>
        <begin position="118"/>
        <end position="141"/>
    </location>
</feature>
<dbReference type="InterPro" id="IPR011701">
    <property type="entry name" value="MFS"/>
</dbReference>
<dbReference type="AlphaFoldDB" id="A0A8I0KRG0"/>
<dbReference type="InterPro" id="IPR036259">
    <property type="entry name" value="MFS_trans_sf"/>
</dbReference>
<dbReference type="InterPro" id="IPR020846">
    <property type="entry name" value="MFS_dom"/>
</dbReference>
<evidence type="ECO:0000256" key="8">
    <source>
        <dbReference type="SAM" id="Phobius"/>
    </source>
</evidence>
<gene>
    <name evidence="10" type="ORF">H8R10_03920</name>
</gene>
<evidence type="ECO:0000256" key="7">
    <source>
        <dbReference type="ARBA" id="ARBA00023136"/>
    </source>
</evidence>
<dbReference type="PROSITE" id="PS50850">
    <property type="entry name" value="MFS"/>
    <property type="match status" value="1"/>
</dbReference>
<keyword evidence="7 8" id="KW-0472">Membrane</keyword>
<keyword evidence="3" id="KW-0813">Transport</keyword>
<dbReference type="PANTHER" id="PTHR23501:SF197">
    <property type="entry name" value="COMD"/>
    <property type="match status" value="1"/>
</dbReference>
<comment type="caution">
    <text evidence="10">The sequence shown here is derived from an EMBL/GenBank/DDBJ whole genome shotgun (WGS) entry which is preliminary data.</text>
</comment>
<evidence type="ECO:0000256" key="5">
    <source>
        <dbReference type="ARBA" id="ARBA00022692"/>
    </source>
</evidence>
<feature type="transmembrane region" description="Helical" evidence="8">
    <location>
        <begin position="147"/>
        <end position="168"/>
    </location>
</feature>
<dbReference type="GO" id="GO:0022857">
    <property type="term" value="F:transmembrane transporter activity"/>
    <property type="evidence" value="ECO:0007669"/>
    <property type="project" value="InterPro"/>
</dbReference>
<comment type="similarity">
    <text evidence="2">Belongs to the major facilitator superfamily. TCR/Tet family.</text>
</comment>
<evidence type="ECO:0000313" key="10">
    <source>
        <dbReference type="EMBL" id="MBD3689377.1"/>
    </source>
</evidence>